<dbReference type="GO" id="GO:0050909">
    <property type="term" value="P:sensory perception of taste"/>
    <property type="evidence" value="ECO:0007669"/>
    <property type="project" value="InterPro"/>
</dbReference>
<keyword evidence="8" id="KW-1185">Reference proteome</keyword>
<comment type="function">
    <text evidence="6">Gustatory receptor which mediates acceptance or avoidance behavior, depending on its substrates.</text>
</comment>
<dbReference type="Pfam" id="PF08395">
    <property type="entry name" value="7tm_7"/>
    <property type="match status" value="1"/>
</dbReference>
<evidence type="ECO:0000256" key="6">
    <source>
        <dbReference type="RuleBase" id="RU363108"/>
    </source>
</evidence>
<evidence type="ECO:0000256" key="4">
    <source>
        <dbReference type="ARBA" id="ARBA00022989"/>
    </source>
</evidence>
<feature type="transmembrane region" description="Helical" evidence="6">
    <location>
        <begin position="155"/>
        <end position="175"/>
    </location>
</feature>
<keyword evidence="4 6" id="KW-1133">Transmembrane helix</keyword>
<comment type="subcellular location">
    <subcellularLocation>
        <location evidence="1 6">Cell membrane</location>
        <topology evidence="1 6">Multi-pass membrane protein</topology>
    </subcellularLocation>
</comment>
<comment type="caution">
    <text evidence="6">Lacks conserved residue(s) required for the propagation of feature annotation.</text>
</comment>
<keyword evidence="2 6" id="KW-1003">Cell membrane</keyword>
<reference evidence="7" key="1">
    <citation type="submission" date="2022-01" db="EMBL/GenBank/DDBJ databases">
        <authorList>
            <person name="King R."/>
        </authorList>
    </citation>
    <scope>NUCLEOTIDE SEQUENCE</scope>
</reference>
<evidence type="ECO:0000256" key="3">
    <source>
        <dbReference type="ARBA" id="ARBA00022692"/>
    </source>
</evidence>
<gene>
    <name evidence="7" type="ORF">NEZAVI_LOCUS1646</name>
</gene>
<keyword evidence="6" id="KW-0807">Transducer</keyword>
<organism evidence="7 8">
    <name type="scientific">Nezara viridula</name>
    <name type="common">Southern green stink bug</name>
    <name type="synonym">Cimex viridulus</name>
    <dbReference type="NCBI Taxonomy" id="85310"/>
    <lineage>
        <taxon>Eukaryota</taxon>
        <taxon>Metazoa</taxon>
        <taxon>Ecdysozoa</taxon>
        <taxon>Arthropoda</taxon>
        <taxon>Hexapoda</taxon>
        <taxon>Insecta</taxon>
        <taxon>Pterygota</taxon>
        <taxon>Neoptera</taxon>
        <taxon>Paraneoptera</taxon>
        <taxon>Hemiptera</taxon>
        <taxon>Heteroptera</taxon>
        <taxon>Panheteroptera</taxon>
        <taxon>Pentatomomorpha</taxon>
        <taxon>Pentatomoidea</taxon>
        <taxon>Pentatomidae</taxon>
        <taxon>Pentatominae</taxon>
        <taxon>Nezara</taxon>
    </lineage>
</organism>
<dbReference type="OrthoDB" id="6620991at2759"/>
<dbReference type="Proteomes" id="UP001152798">
    <property type="component" value="Chromosome 1"/>
</dbReference>
<feature type="transmembrane region" description="Helical" evidence="6">
    <location>
        <begin position="195"/>
        <end position="217"/>
    </location>
</feature>
<sequence length="324" mass="37559">MHRSGYLTKQHLPELQQAELPSPAANGRCCSTFYQVTSPLIFVLRLFGGFPYTVRKDRLHVTLCSWWVYYSLVVMIFQNVLLFLTTHHIYFGDDNAFDAKLFDIISIIIMIYQASGPLTFWFELPAITRYYTKWHTFENDLHLCNIKLDGRLKKWVFLSMLPSIPYVFIAAYFQSVIHGNLLHMPSLVFLHIHNALHVSFWFISGLFIHSTAFRIMVRIKKVAEDRDPVEIAACRRIWLSLAELTADLGNALGPTLMEVLLFSSTVLIVGCYFVMFFFRSPGQEGKKNKSDINELKIFQVGSDLLQELLRLNTSPQEKQLYRED</sequence>
<feature type="transmembrane region" description="Helical" evidence="6">
    <location>
        <begin position="33"/>
        <end position="54"/>
    </location>
</feature>
<proteinExistence type="inferred from homology"/>
<keyword evidence="5 6" id="KW-0472">Membrane</keyword>
<protein>
    <recommendedName>
        <fullName evidence="6">Gustatory receptor</fullName>
    </recommendedName>
</protein>
<evidence type="ECO:0000256" key="1">
    <source>
        <dbReference type="ARBA" id="ARBA00004651"/>
    </source>
</evidence>
<feature type="transmembrane region" description="Helical" evidence="6">
    <location>
        <begin position="66"/>
        <end position="84"/>
    </location>
</feature>
<accession>A0A9P0E138</accession>
<evidence type="ECO:0000256" key="5">
    <source>
        <dbReference type="ARBA" id="ARBA00023136"/>
    </source>
</evidence>
<evidence type="ECO:0000313" key="8">
    <source>
        <dbReference type="Proteomes" id="UP001152798"/>
    </source>
</evidence>
<feature type="transmembrane region" description="Helical" evidence="6">
    <location>
        <begin position="259"/>
        <end position="278"/>
    </location>
</feature>
<dbReference type="GO" id="GO:0007165">
    <property type="term" value="P:signal transduction"/>
    <property type="evidence" value="ECO:0007669"/>
    <property type="project" value="UniProtKB-KW"/>
</dbReference>
<name>A0A9P0E138_NEZVI</name>
<evidence type="ECO:0000256" key="2">
    <source>
        <dbReference type="ARBA" id="ARBA00022475"/>
    </source>
</evidence>
<evidence type="ECO:0000313" key="7">
    <source>
        <dbReference type="EMBL" id="CAH1390442.1"/>
    </source>
</evidence>
<keyword evidence="6" id="KW-0675">Receptor</keyword>
<dbReference type="AlphaFoldDB" id="A0A9P0E138"/>
<comment type="similarity">
    <text evidence="6">Belongs to the insect chemoreceptor superfamily. Gustatory receptor (GR) family.</text>
</comment>
<dbReference type="InterPro" id="IPR013604">
    <property type="entry name" value="7TM_chemorcpt"/>
</dbReference>
<dbReference type="GO" id="GO:0005886">
    <property type="term" value="C:plasma membrane"/>
    <property type="evidence" value="ECO:0007669"/>
    <property type="project" value="UniProtKB-SubCell"/>
</dbReference>
<dbReference type="EMBL" id="OV725077">
    <property type="protein sequence ID" value="CAH1390442.1"/>
    <property type="molecule type" value="Genomic_DNA"/>
</dbReference>
<feature type="transmembrane region" description="Helical" evidence="6">
    <location>
        <begin position="104"/>
        <end position="124"/>
    </location>
</feature>
<keyword evidence="3 6" id="KW-0812">Transmembrane</keyword>